<dbReference type="Pfam" id="PF23348">
    <property type="entry name" value="RDM3_C"/>
    <property type="match status" value="1"/>
</dbReference>
<evidence type="ECO:0000256" key="4">
    <source>
        <dbReference type="ARBA" id="ARBA00022840"/>
    </source>
</evidence>
<dbReference type="InterPro" id="IPR027417">
    <property type="entry name" value="P-loop_NTPase"/>
</dbReference>
<dbReference type="InterPro" id="IPR001650">
    <property type="entry name" value="Helicase_C-like"/>
</dbReference>
<feature type="short sequence motif" description="Q motif" evidence="6">
    <location>
        <begin position="35"/>
        <end position="63"/>
    </location>
</feature>
<keyword evidence="13" id="KW-1185">Reference proteome</keyword>
<keyword evidence="4" id="KW-0067">ATP-binding</keyword>
<dbReference type="OrthoDB" id="9805696at2"/>
<dbReference type="RefSeq" id="WP_136744530.1">
    <property type="nucleotide sequence ID" value="NZ_SUMB01000017.1"/>
</dbReference>
<dbReference type="GO" id="GO:0005524">
    <property type="term" value="F:ATP binding"/>
    <property type="evidence" value="ECO:0007669"/>
    <property type="project" value="UniProtKB-KW"/>
</dbReference>
<dbReference type="InterPro" id="IPR044742">
    <property type="entry name" value="DEAD/DEAH_RhlB"/>
</dbReference>
<name>A0A4U0MNP3_9ACTN</name>
<evidence type="ECO:0000256" key="1">
    <source>
        <dbReference type="ARBA" id="ARBA00022741"/>
    </source>
</evidence>
<feature type="compositionally biased region" description="Basic and acidic residues" evidence="8">
    <location>
        <begin position="693"/>
        <end position="706"/>
    </location>
</feature>
<feature type="region of interest" description="Disordered" evidence="8">
    <location>
        <begin position="1"/>
        <end position="27"/>
    </location>
</feature>
<proteinExistence type="inferred from homology"/>
<keyword evidence="7" id="KW-0175">Coiled coil</keyword>
<gene>
    <name evidence="12" type="ORF">FCH28_35485</name>
</gene>
<dbReference type="InterPro" id="IPR014001">
    <property type="entry name" value="Helicase_ATP-bd"/>
</dbReference>
<comment type="caution">
    <text evidence="12">The sequence shown here is derived from an EMBL/GenBank/DDBJ whole genome shotgun (WGS) entry which is preliminary data.</text>
</comment>
<dbReference type="CDD" id="cd18787">
    <property type="entry name" value="SF2_C_DEAD"/>
    <property type="match status" value="1"/>
</dbReference>
<dbReference type="PROSITE" id="PS51195">
    <property type="entry name" value="Q_MOTIF"/>
    <property type="match status" value="1"/>
</dbReference>
<accession>A0A4U0MNP3</accession>
<feature type="compositionally biased region" description="Basic and acidic residues" evidence="8">
    <location>
        <begin position="507"/>
        <end position="658"/>
    </location>
</feature>
<feature type="domain" description="DEAD-box RNA helicase Q" evidence="11">
    <location>
        <begin position="35"/>
        <end position="63"/>
    </location>
</feature>
<evidence type="ECO:0000313" key="13">
    <source>
        <dbReference type="Proteomes" id="UP000308697"/>
    </source>
</evidence>
<dbReference type="Gene3D" id="3.40.50.300">
    <property type="entry name" value="P-loop containing nucleotide triphosphate hydrolases"/>
    <property type="match status" value="2"/>
</dbReference>
<dbReference type="Pfam" id="PF00271">
    <property type="entry name" value="Helicase_C"/>
    <property type="match status" value="1"/>
</dbReference>
<evidence type="ECO:0000256" key="5">
    <source>
        <dbReference type="ARBA" id="ARBA00038437"/>
    </source>
</evidence>
<comment type="similarity">
    <text evidence="5">Belongs to the DEAD box helicase family.</text>
</comment>
<keyword evidence="2" id="KW-0378">Hydrolase</keyword>
<feature type="compositionally biased region" description="Low complexity" evidence="8">
    <location>
        <begin position="492"/>
        <end position="504"/>
    </location>
</feature>
<dbReference type="AlphaFoldDB" id="A0A4U0MNP3"/>
<dbReference type="EMBL" id="SUMB01000017">
    <property type="protein sequence ID" value="TJZ42303.1"/>
    <property type="molecule type" value="Genomic_DNA"/>
</dbReference>
<dbReference type="Pfam" id="PF00270">
    <property type="entry name" value="DEAD"/>
    <property type="match status" value="1"/>
</dbReference>
<dbReference type="PANTHER" id="PTHR47959">
    <property type="entry name" value="ATP-DEPENDENT RNA HELICASE RHLE-RELATED"/>
    <property type="match status" value="1"/>
</dbReference>
<feature type="region of interest" description="Disordered" evidence="8">
    <location>
        <begin position="492"/>
        <end position="727"/>
    </location>
</feature>
<dbReference type="SMART" id="SM00487">
    <property type="entry name" value="DEXDc"/>
    <property type="match status" value="1"/>
</dbReference>
<dbReference type="GO" id="GO:0003724">
    <property type="term" value="F:RNA helicase activity"/>
    <property type="evidence" value="ECO:0007669"/>
    <property type="project" value="InterPro"/>
</dbReference>
<evidence type="ECO:0000259" key="9">
    <source>
        <dbReference type="PROSITE" id="PS51192"/>
    </source>
</evidence>
<dbReference type="PROSITE" id="PS51194">
    <property type="entry name" value="HELICASE_CTER"/>
    <property type="match status" value="1"/>
</dbReference>
<dbReference type="CDD" id="cd00268">
    <property type="entry name" value="DEADc"/>
    <property type="match status" value="1"/>
</dbReference>
<evidence type="ECO:0000256" key="8">
    <source>
        <dbReference type="SAM" id="MobiDB-lite"/>
    </source>
</evidence>
<dbReference type="SUPFAM" id="SSF52540">
    <property type="entry name" value="P-loop containing nucleoside triphosphate hydrolases"/>
    <property type="match status" value="1"/>
</dbReference>
<reference evidence="12 13" key="1">
    <citation type="submission" date="2019-04" db="EMBL/GenBank/DDBJ databases">
        <title>Streptomyces piniterrae sp. nov., a heliquinomycin-producing actinomycete isolated from rhizosphere soil of Pinus yunnanensis.</title>
        <authorList>
            <person name="Zhuang X."/>
            <person name="Zhao J."/>
        </authorList>
    </citation>
    <scope>NUCLEOTIDE SEQUENCE [LARGE SCALE GENOMIC DNA]</scope>
    <source>
        <strain evidence="13">jys28</strain>
    </source>
</reference>
<protein>
    <submittedName>
        <fullName evidence="12">DEAD/DEAH box helicase</fullName>
    </submittedName>
</protein>
<feature type="domain" description="Helicase ATP-binding" evidence="9">
    <location>
        <begin position="66"/>
        <end position="239"/>
    </location>
</feature>
<evidence type="ECO:0000256" key="7">
    <source>
        <dbReference type="SAM" id="Coils"/>
    </source>
</evidence>
<evidence type="ECO:0000256" key="2">
    <source>
        <dbReference type="ARBA" id="ARBA00022801"/>
    </source>
</evidence>
<organism evidence="12 13">
    <name type="scientific">Streptomyces piniterrae</name>
    <dbReference type="NCBI Taxonomy" id="2571125"/>
    <lineage>
        <taxon>Bacteria</taxon>
        <taxon>Bacillati</taxon>
        <taxon>Actinomycetota</taxon>
        <taxon>Actinomycetes</taxon>
        <taxon>Kitasatosporales</taxon>
        <taxon>Streptomycetaceae</taxon>
        <taxon>Streptomyces</taxon>
    </lineage>
</organism>
<keyword evidence="1" id="KW-0547">Nucleotide-binding</keyword>
<dbReference type="GO" id="GO:0016787">
    <property type="term" value="F:hydrolase activity"/>
    <property type="evidence" value="ECO:0007669"/>
    <property type="project" value="UniProtKB-KW"/>
</dbReference>
<dbReference type="InterPro" id="IPR050079">
    <property type="entry name" value="DEAD_box_RNA_helicase"/>
</dbReference>
<evidence type="ECO:0000256" key="3">
    <source>
        <dbReference type="ARBA" id="ARBA00022806"/>
    </source>
</evidence>
<evidence type="ECO:0000259" key="10">
    <source>
        <dbReference type="PROSITE" id="PS51194"/>
    </source>
</evidence>
<feature type="coiled-coil region" evidence="7">
    <location>
        <begin position="419"/>
        <end position="474"/>
    </location>
</feature>
<dbReference type="GO" id="GO:0005829">
    <property type="term" value="C:cytosol"/>
    <property type="evidence" value="ECO:0007669"/>
    <property type="project" value="TreeGrafter"/>
</dbReference>
<dbReference type="GO" id="GO:0003676">
    <property type="term" value="F:nucleic acid binding"/>
    <property type="evidence" value="ECO:0007669"/>
    <property type="project" value="InterPro"/>
</dbReference>
<dbReference type="Proteomes" id="UP000308697">
    <property type="component" value="Unassembled WGS sequence"/>
</dbReference>
<dbReference type="SMART" id="SM00490">
    <property type="entry name" value="HELICc"/>
    <property type="match status" value="1"/>
</dbReference>
<dbReference type="InterPro" id="IPR011545">
    <property type="entry name" value="DEAD/DEAH_box_helicase_dom"/>
</dbReference>
<keyword evidence="3 12" id="KW-0347">Helicase</keyword>
<dbReference type="InterPro" id="IPR014014">
    <property type="entry name" value="RNA_helicase_DEAD_Q_motif"/>
</dbReference>
<dbReference type="InterPro" id="IPR057584">
    <property type="entry name" value="RDM3_C"/>
</dbReference>
<dbReference type="PROSITE" id="PS51192">
    <property type="entry name" value="HELICASE_ATP_BIND_1"/>
    <property type="match status" value="1"/>
</dbReference>
<feature type="domain" description="Helicase C-terminal" evidence="10">
    <location>
        <begin position="265"/>
        <end position="444"/>
    </location>
</feature>
<evidence type="ECO:0000259" key="11">
    <source>
        <dbReference type="PROSITE" id="PS51195"/>
    </source>
</evidence>
<evidence type="ECO:0000313" key="12">
    <source>
        <dbReference type="EMBL" id="TJZ42303.1"/>
    </source>
</evidence>
<sequence length="727" mass="78847">MSISTEQSVMPAHDEQTAPEVTEAAEQAPAATDTVTFADLGLPEGVVRKLAQNGVTTPFPIQAATIPDALAGKDILGRGRTGSGKTLSFGLPTLAQLAGGHTEKKKPRAVILTPTRELAMQVADALQPYGDVLGLKMKVVCGGTSMGNQIYALERGVDILVATPGRLRDIINRGACSLEAVQVAVLDEADQMSDLGFLPEVTELLDQVPAGGQRMLFSATMENEIGTLVKRYLSNPVSHEVDSAQGNVTTMTHHVLVVKPKDKAPVTAAIAARKGRTIIFVRTQLGADRIAEQLVEAGVKADALHGGMTQGARTRVLADFKDGYVNALVATDVAARGIHVDGIDLVLNVDPAGDHKDYLHRSGRTARAGQSGTVVSLSLPHQRRQIFRLMEDAGVDASRHIVGGAGAFDDDVARITGARSLTEVQAESANNSAKQAEREVAELTRELERLQRRAAELREEADRLTARAARERGEDPAEALAAAAVTVEAAEATETAAVPAQATASDEAPRRSSSYERRDDRRDERGNFERRDRRDDRRDDRSGGRSFDRRDDRGGFGRDRRDDRSGGGYRRDDRSGGGFNRDRRDDRSGGRSFDRDRRDDRSGGRSFDRRDDRGGFGRDRRDDRSGGGYRRDDRSGGGFNRDRGDRPSRPFNRDDRSAGRPSSGGYRSGGGDRPFNRDDRSGGRPSSGGYRSGGDRPYGRRDDHRGSGTATGSFGRRDDKPRWKRNG</sequence>
<evidence type="ECO:0000256" key="6">
    <source>
        <dbReference type="PROSITE-ProRule" id="PRU00552"/>
    </source>
</evidence>
<dbReference type="PANTHER" id="PTHR47959:SF13">
    <property type="entry name" value="ATP-DEPENDENT RNA HELICASE RHLE"/>
    <property type="match status" value="1"/>
</dbReference>